<dbReference type="OrthoDB" id="640249at2759"/>
<reference evidence="10" key="1">
    <citation type="submission" date="2022-01" db="UniProtKB">
        <authorList>
            <consortium name="EnsemblMetazoa"/>
        </authorList>
    </citation>
    <scope>IDENTIFICATION</scope>
</reference>
<feature type="chain" id="PRO_5035185079" description="Peptidase C1A papain C-terminal domain-containing protein" evidence="8">
    <location>
        <begin position="17"/>
        <end position="333"/>
    </location>
</feature>
<evidence type="ECO:0000256" key="4">
    <source>
        <dbReference type="ARBA" id="ARBA00022801"/>
    </source>
</evidence>
<dbReference type="InterPro" id="IPR038765">
    <property type="entry name" value="Papain-like_cys_pep_sf"/>
</dbReference>
<feature type="domain" description="Peptidase C1A papain C-terminal" evidence="9">
    <location>
        <begin position="80"/>
        <end position="330"/>
    </location>
</feature>
<evidence type="ECO:0000256" key="3">
    <source>
        <dbReference type="ARBA" id="ARBA00022729"/>
    </source>
</evidence>
<evidence type="ECO:0000259" key="9">
    <source>
        <dbReference type="SMART" id="SM00645"/>
    </source>
</evidence>
<proteinExistence type="inferred from homology"/>
<protein>
    <recommendedName>
        <fullName evidence="9">Peptidase C1A papain C-terminal domain-containing protein</fullName>
    </recommendedName>
</protein>
<organism evidence="10 11">
    <name type="scientific">Cimex lectularius</name>
    <name type="common">Bed bug</name>
    <name type="synonym">Acanthia lectularia</name>
    <dbReference type="NCBI Taxonomy" id="79782"/>
    <lineage>
        <taxon>Eukaryota</taxon>
        <taxon>Metazoa</taxon>
        <taxon>Ecdysozoa</taxon>
        <taxon>Arthropoda</taxon>
        <taxon>Hexapoda</taxon>
        <taxon>Insecta</taxon>
        <taxon>Pterygota</taxon>
        <taxon>Neoptera</taxon>
        <taxon>Paraneoptera</taxon>
        <taxon>Hemiptera</taxon>
        <taxon>Heteroptera</taxon>
        <taxon>Panheteroptera</taxon>
        <taxon>Cimicomorpha</taxon>
        <taxon>Cimicidae</taxon>
        <taxon>Cimex</taxon>
    </lineage>
</organism>
<name>A0A8I6RLZ0_CIMLE</name>
<dbReference type="Pfam" id="PF00112">
    <property type="entry name" value="Peptidase_C1"/>
    <property type="match status" value="1"/>
</dbReference>
<dbReference type="PROSITE" id="PS00139">
    <property type="entry name" value="THIOL_PROTEASE_CYS"/>
    <property type="match status" value="1"/>
</dbReference>
<gene>
    <name evidence="10" type="primary">106663871</name>
</gene>
<dbReference type="GO" id="GO:0006508">
    <property type="term" value="P:proteolysis"/>
    <property type="evidence" value="ECO:0007669"/>
    <property type="project" value="UniProtKB-KW"/>
</dbReference>
<dbReference type="AlphaFoldDB" id="A0A8I6RLZ0"/>
<dbReference type="CDD" id="cd02620">
    <property type="entry name" value="Peptidase_C1A_CathepsinB"/>
    <property type="match status" value="1"/>
</dbReference>
<dbReference type="KEGG" id="clec:106663871"/>
<dbReference type="PANTHER" id="PTHR12411">
    <property type="entry name" value="CYSTEINE PROTEASE FAMILY C1-RELATED"/>
    <property type="match status" value="1"/>
</dbReference>
<dbReference type="Pfam" id="PF08127">
    <property type="entry name" value="Propeptide_C1"/>
    <property type="match status" value="1"/>
</dbReference>
<dbReference type="EnsemblMetazoa" id="XM_014389079.1">
    <property type="protein sequence ID" value="XP_014244565.1"/>
    <property type="gene ID" value="LOC106663871"/>
</dbReference>
<dbReference type="Proteomes" id="UP000494040">
    <property type="component" value="Unassembled WGS sequence"/>
</dbReference>
<evidence type="ECO:0000256" key="8">
    <source>
        <dbReference type="SAM" id="SignalP"/>
    </source>
</evidence>
<dbReference type="InterPro" id="IPR025661">
    <property type="entry name" value="Pept_asp_AS"/>
</dbReference>
<feature type="signal peptide" evidence="8">
    <location>
        <begin position="1"/>
        <end position="16"/>
    </location>
</feature>
<keyword evidence="11" id="KW-1185">Reference proteome</keyword>
<keyword evidence="3 8" id="KW-0732">Signal</keyword>
<evidence type="ECO:0000256" key="7">
    <source>
        <dbReference type="ARBA" id="ARBA00023157"/>
    </source>
</evidence>
<dbReference type="PRINTS" id="PR00705">
    <property type="entry name" value="PAPAIN"/>
</dbReference>
<keyword evidence="5" id="KW-0788">Thiol protease</keyword>
<dbReference type="InterPro" id="IPR000169">
    <property type="entry name" value="Pept_cys_AS"/>
</dbReference>
<keyword evidence="2" id="KW-0645">Protease</keyword>
<dbReference type="InterPro" id="IPR025660">
    <property type="entry name" value="Pept_his_AS"/>
</dbReference>
<dbReference type="OMA" id="PQLAWEY"/>
<dbReference type="SUPFAM" id="SSF54001">
    <property type="entry name" value="Cysteine proteinases"/>
    <property type="match status" value="1"/>
</dbReference>
<dbReference type="InterPro" id="IPR012599">
    <property type="entry name" value="Propeptide_C1A"/>
</dbReference>
<evidence type="ECO:0000256" key="1">
    <source>
        <dbReference type="ARBA" id="ARBA00008455"/>
    </source>
</evidence>
<dbReference type="Gene3D" id="3.90.70.10">
    <property type="entry name" value="Cysteine proteinases"/>
    <property type="match status" value="1"/>
</dbReference>
<evidence type="ECO:0000313" key="11">
    <source>
        <dbReference type="Proteomes" id="UP000494040"/>
    </source>
</evidence>
<accession>A0A8I6RLZ0</accession>
<evidence type="ECO:0000256" key="6">
    <source>
        <dbReference type="ARBA" id="ARBA00023145"/>
    </source>
</evidence>
<comment type="similarity">
    <text evidence="1">Belongs to the peptidase C1 family.</text>
</comment>
<keyword evidence="6" id="KW-0865">Zymogen</keyword>
<evidence type="ECO:0000313" key="10">
    <source>
        <dbReference type="EnsemblMetazoa" id="XP_014244565.1"/>
    </source>
</evidence>
<dbReference type="InterPro" id="IPR000668">
    <property type="entry name" value="Peptidase_C1A_C"/>
</dbReference>
<keyword evidence="7" id="KW-1015">Disulfide bond</keyword>
<dbReference type="FunFam" id="3.90.70.10:FF:000031">
    <property type="entry name" value="Cathepsin B"/>
    <property type="match status" value="1"/>
</dbReference>
<dbReference type="GO" id="GO:0004197">
    <property type="term" value="F:cysteine-type endopeptidase activity"/>
    <property type="evidence" value="ECO:0007669"/>
    <property type="project" value="InterPro"/>
</dbReference>
<evidence type="ECO:0000256" key="2">
    <source>
        <dbReference type="ARBA" id="ARBA00022670"/>
    </source>
</evidence>
<keyword evidence="4" id="KW-0378">Hydrolase</keyword>
<sequence length="333" mass="36594">MKSLLIFGVLISAVYANTVELFNAEQIINAVNSANTTWQAGHNFAKDVPLRYIRSLLGVKPSNKSRLPVKSNKHISSSLVPEEFDSRKHWPNCPTVSHIVDQGVCGSCWAVAAASAFSDRLCIATSGKFKLPLSAEELLSCCDECGAGCDGGYPPVAWEFFRDNGVVTGGDYNTTVGCQPYQVEECEHHTTGKRPECSTLPAAPTPECEYSCLNPEYTVDFKRDHHKVKSVYSLGDVEEIQKELMTNGPVEASFTVYSDFPTYKSGVYQHVHGSMLGGHAVRLIGWGTENGTPYWLVANSWNTDWGDKGLFKILRGQNECDFESDICFGEPAV</sequence>
<evidence type="ECO:0000256" key="5">
    <source>
        <dbReference type="ARBA" id="ARBA00022807"/>
    </source>
</evidence>
<dbReference type="InterPro" id="IPR013128">
    <property type="entry name" value="Peptidase_C1A"/>
</dbReference>
<dbReference type="PROSITE" id="PS00639">
    <property type="entry name" value="THIOL_PROTEASE_HIS"/>
    <property type="match status" value="1"/>
</dbReference>
<dbReference type="SMART" id="SM00645">
    <property type="entry name" value="Pept_C1"/>
    <property type="match status" value="1"/>
</dbReference>
<dbReference type="PROSITE" id="PS00640">
    <property type="entry name" value="THIOL_PROTEASE_ASN"/>
    <property type="match status" value="1"/>
</dbReference>